<organism evidence="3 4">
    <name type="scientific">Microvirga subterranea</name>
    <dbReference type="NCBI Taxonomy" id="186651"/>
    <lineage>
        <taxon>Bacteria</taxon>
        <taxon>Pseudomonadati</taxon>
        <taxon>Pseudomonadota</taxon>
        <taxon>Alphaproteobacteria</taxon>
        <taxon>Hyphomicrobiales</taxon>
        <taxon>Methylobacteriaceae</taxon>
        <taxon>Microvirga</taxon>
    </lineage>
</organism>
<dbReference type="GO" id="GO:0032259">
    <property type="term" value="P:methylation"/>
    <property type="evidence" value="ECO:0007669"/>
    <property type="project" value="UniProtKB-KW"/>
</dbReference>
<proteinExistence type="predicted"/>
<dbReference type="RefSeq" id="WP_245571687.1">
    <property type="nucleotide sequence ID" value="NZ_QQBB01000004.1"/>
</dbReference>
<evidence type="ECO:0000313" key="4">
    <source>
        <dbReference type="Proteomes" id="UP000254925"/>
    </source>
</evidence>
<keyword evidence="2 3" id="KW-0808">Transferase</keyword>
<dbReference type="GO" id="GO:0035243">
    <property type="term" value="F:protein-arginine omega-N symmetric methyltransferase activity"/>
    <property type="evidence" value="ECO:0007669"/>
    <property type="project" value="TreeGrafter"/>
</dbReference>
<dbReference type="AlphaFoldDB" id="A0A370HL94"/>
<dbReference type="PANTHER" id="PTHR12049">
    <property type="entry name" value="PROTEIN ARGININE METHYLTRANSFERASE NDUFAF7, MITOCHONDRIAL"/>
    <property type="match status" value="1"/>
</dbReference>
<reference evidence="3 4" key="1">
    <citation type="submission" date="2018-07" db="EMBL/GenBank/DDBJ databases">
        <title>Genomic Encyclopedia of Type Strains, Phase IV (KMG-IV): sequencing the most valuable type-strain genomes for metagenomic binning, comparative biology and taxonomic classification.</title>
        <authorList>
            <person name="Goeker M."/>
        </authorList>
    </citation>
    <scope>NUCLEOTIDE SEQUENCE [LARGE SCALE GENOMIC DNA]</scope>
    <source>
        <strain evidence="3 4">DSM 14364</strain>
    </source>
</reference>
<dbReference type="InterPro" id="IPR029063">
    <property type="entry name" value="SAM-dependent_MTases_sf"/>
</dbReference>
<evidence type="ECO:0000313" key="3">
    <source>
        <dbReference type="EMBL" id="RDI59217.1"/>
    </source>
</evidence>
<sequence>MRPLIDQLRDLIALEGPITVERYMDLCLRHYYASRDPLGQAGDFTTSPEISQMFGELIGLWMLEVWHAMGRPNPCRVVELGPGRGTLMGDLLRATRLLPDFREAASVHLVETSPTLRERQRTTLAPSGHRVEWHDSLADVPPGPMLLVANEFFDALPVRQFVATERGWCERLVGLDADRLVFGLRGEPQPGLPNPLRPGDVLELPVVSLGIARELAARLAATGGAALVIDYGYWGPAFGDTLQALKAHAFVDPLAEPGEADLTTHVDFHQLAQAGRASGARIHGPGTQADFLLTLGIEARTANLKQRATPAQAADLDRALARLTERGDKGMGELFKVLALTHNDLEAVPGLPASSSLPANPGSHVHRSP</sequence>
<dbReference type="InterPro" id="IPR038375">
    <property type="entry name" value="NDUFAF7_sf"/>
</dbReference>
<comment type="caution">
    <text evidence="3">The sequence shown here is derived from an EMBL/GenBank/DDBJ whole genome shotgun (WGS) entry which is preliminary data.</text>
</comment>
<dbReference type="Gene3D" id="3.40.50.12710">
    <property type="match status" value="1"/>
</dbReference>
<keyword evidence="4" id="KW-1185">Reference proteome</keyword>
<dbReference type="PANTHER" id="PTHR12049:SF7">
    <property type="entry name" value="PROTEIN ARGININE METHYLTRANSFERASE NDUFAF7, MITOCHONDRIAL"/>
    <property type="match status" value="1"/>
</dbReference>
<protein>
    <submittedName>
        <fullName evidence="3">SAM-dependent MidA family methyltransferase</fullName>
    </submittedName>
</protein>
<evidence type="ECO:0000256" key="1">
    <source>
        <dbReference type="ARBA" id="ARBA00022603"/>
    </source>
</evidence>
<evidence type="ECO:0000256" key="2">
    <source>
        <dbReference type="ARBA" id="ARBA00022679"/>
    </source>
</evidence>
<dbReference type="InterPro" id="IPR003788">
    <property type="entry name" value="NDUFAF7"/>
</dbReference>
<dbReference type="Pfam" id="PF02636">
    <property type="entry name" value="Methyltransf_28"/>
    <property type="match status" value="1"/>
</dbReference>
<dbReference type="SUPFAM" id="SSF53335">
    <property type="entry name" value="S-adenosyl-L-methionine-dependent methyltransferases"/>
    <property type="match status" value="1"/>
</dbReference>
<name>A0A370HL94_9HYPH</name>
<accession>A0A370HL94</accession>
<dbReference type="Proteomes" id="UP000254925">
    <property type="component" value="Unassembled WGS sequence"/>
</dbReference>
<dbReference type="EMBL" id="QQBB01000004">
    <property type="protein sequence ID" value="RDI59217.1"/>
    <property type="molecule type" value="Genomic_DNA"/>
</dbReference>
<keyword evidence="1 3" id="KW-0489">Methyltransferase</keyword>
<gene>
    <name evidence="3" type="ORF">DES45_104128</name>
</gene>